<dbReference type="Pfam" id="PF00440">
    <property type="entry name" value="TetR_N"/>
    <property type="match status" value="1"/>
</dbReference>
<sequence>MPPKTSPATPRRAKTQREQETRIIDAAADEFRRSGVRHASIERIAENAGVSRSTLYRRFPSKEDLLSSVIVDMRRTLVREVGEKLAGLDPRATVVEGFALAMTIFREDELLTRIFGESPETVDLLTGVGPPQLAEMVNEFSRGIAATLRAAGASMPDRQLRLAAEVQVRMFVSLTSAPSDTLDIADEAELREFAATLLAPMVW</sequence>
<dbReference type="PANTHER" id="PTHR30055:SF184">
    <property type="entry name" value="HTH-TYPE TRANSCRIPTIONAL REGULATOR ETHR"/>
    <property type="match status" value="1"/>
</dbReference>
<dbReference type="Gene3D" id="1.10.357.10">
    <property type="entry name" value="Tetracycline Repressor, domain 2"/>
    <property type="match status" value="1"/>
</dbReference>
<dbReference type="PROSITE" id="PS50977">
    <property type="entry name" value="HTH_TETR_2"/>
    <property type="match status" value="1"/>
</dbReference>
<dbReference type="SUPFAM" id="SSF46689">
    <property type="entry name" value="Homeodomain-like"/>
    <property type="match status" value="1"/>
</dbReference>
<dbReference type="Proteomes" id="UP001418444">
    <property type="component" value="Unassembled WGS sequence"/>
</dbReference>
<evidence type="ECO:0000256" key="3">
    <source>
        <dbReference type="SAM" id="MobiDB-lite"/>
    </source>
</evidence>
<evidence type="ECO:0000256" key="2">
    <source>
        <dbReference type="PROSITE-ProRule" id="PRU00335"/>
    </source>
</evidence>
<organism evidence="5 6">
    <name type="scientific">Gordonia caeni</name>
    <dbReference type="NCBI Taxonomy" id="1007097"/>
    <lineage>
        <taxon>Bacteria</taxon>
        <taxon>Bacillati</taxon>
        <taxon>Actinomycetota</taxon>
        <taxon>Actinomycetes</taxon>
        <taxon>Mycobacteriales</taxon>
        <taxon>Gordoniaceae</taxon>
        <taxon>Gordonia</taxon>
    </lineage>
</organism>
<evidence type="ECO:0000313" key="6">
    <source>
        <dbReference type="Proteomes" id="UP001418444"/>
    </source>
</evidence>
<dbReference type="PRINTS" id="PR00455">
    <property type="entry name" value="HTHTETR"/>
</dbReference>
<keyword evidence="6" id="KW-1185">Reference proteome</keyword>
<dbReference type="InterPro" id="IPR001647">
    <property type="entry name" value="HTH_TetR"/>
</dbReference>
<dbReference type="InterPro" id="IPR050109">
    <property type="entry name" value="HTH-type_TetR-like_transc_reg"/>
</dbReference>
<comment type="caution">
    <text evidence="5">The sequence shown here is derived from an EMBL/GenBank/DDBJ whole genome shotgun (WGS) entry which is preliminary data.</text>
</comment>
<dbReference type="RefSeq" id="WP_344779528.1">
    <property type="nucleotide sequence ID" value="NZ_BAAAZW010000001.1"/>
</dbReference>
<reference evidence="6" key="1">
    <citation type="journal article" date="2019" name="Int. J. Syst. Evol. Microbiol.">
        <title>The Global Catalogue of Microorganisms (GCM) 10K type strain sequencing project: providing services to taxonomists for standard genome sequencing and annotation.</title>
        <authorList>
            <consortium name="The Broad Institute Genomics Platform"/>
            <consortium name="The Broad Institute Genome Sequencing Center for Infectious Disease"/>
            <person name="Wu L."/>
            <person name="Ma J."/>
        </authorList>
    </citation>
    <scope>NUCLEOTIDE SEQUENCE [LARGE SCALE GENOMIC DNA]</scope>
    <source>
        <strain evidence="6">JCM 16923</strain>
    </source>
</reference>
<dbReference type="InterPro" id="IPR009057">
    <property type="entry name" value="Homeodomain-like_sf"/>
</dbReference>
<accession>A0ABP7NIG4</accession>
<protein>
    <submittedName>
        <fullName evidence="5">Helix-turn-helix domain-containing protein</fullName>
    </submittedName>
</protein>
<evidence type="ECO:0000313" key="5">
    <source>
        <dbReference type="EMBL" id="GAA3947894.1"/>
    </source>
</evidence>
<evidence type="ECO:0000256" key="1">
    <source>
        <dbReference type="ARBA" id="ARBA00023125"/>
    </source>
</evidence>
<dbReference type="PANTHER" id="PTHR30055">
    <property type="entry name" value="HTH-TYPE TRANSCRIPTIONAL REGULATOR RUTR"/>
    <property type="match status" value="1"/>
</dbReference>
<feature type="region of interest" description="Disordered" evidence="3">
    <location>
        <begin position="1"/>
        <end position="23"/>
    </location>
</feature>
<dbReference type="EMBL" id="BAAAZW010000001">
    <property type="protein sequence ID" value="GAA3947894.1"/>
    <property type="molecule type" value="Genomic_DNA"/>
</dbReference>
<keyword evidence="1 2" id="KW-0238">DNA-binding</keyword>
<evidence type="ECO:0000259" key="4">
    <source>
        <dbReference type="PROSITE" id="PS50977"/>
    </source>
</evidence>
<name>A0ABP7NIG4_9ACTN</name>
<proteinExistence type="predicted"/>
<feature type="domain" description="HTH tetR-type" evidence="4">
    <location>
        <begin position="17"/>
        <end position="77"/>
    </location>
</feature>
<feature type="DNA-binding region" description="H-T-H motif" evidence="2">
    <location>
        <begin position="40"/>
        <end position="59"/>
    </location>
</feature>
<gene>
    <name evidence="5" type="ORF">GCM10022231_01190</name>
</gene>